<keyword evidence="4" id="KW-1185">Reference proteome</keyword>
<proteinExistence type="predicted"/>
<feature type="transmembrane region" description="Helical" evidence="2">
    <location>
        <begin position="132"/>
        <end position="157"/>
    </location>
</feature>
<protein>
    <submittedName>
        <fullName evidence="3">Uncharacterized protein</fullName>
    </submittedName>
</protein>
<name>A0A4Q9KNR4_PROTD</name>
<gene>
    <name evidence="3" type="ORF">ET996_00830</name>
</gene>
<evidence type="ECO:0000313" key="3">
    <source>
        <dbReference type="EMBL" id="TBT96247.1"/>
    </source>
</evidence>
<feature type="region of interest" description="Disordered" evidence="1">
    <location>
        <begin position="1"/>
        <end position="23"/>
    </location>
</feature>
<feature type="region of interest" description="Disordered" evidence="1">
    <location>
        <begin position="168"/>
        <end position="215"/>
    </location>
</feature>
<feature type="compositionally biased region" description="Low complexity" evidence="1">
    <location>
        <begin position="176"/>
        <end position="194"/>
    </location>
</feature>
<feature type="compositionally biased region" description="Low complexity" evidence="1">
    <location>
        <begin position="205"/>
        <end position="215"/>
    </location>
</feature>
<dbReference type="EMBL" id="SDMR01000001">
    <property type="protein sequence ID" value="TBT96247.1"/>
    <property type="molecule type" value="Genomic_DNA"/>
</dbReference>
<evidence type="ECO:0000256" key="1">
    <source>
        <dbReference type="SAM" id="MobiDB-lite"/>
    </source>
</evidence>
<dbReference type="AlphaFoldDB" id="A0A4Q9KNR4"/>
<reference evidence="3 4" key="1">
    <citation type="submission" date="2019-01" db="EMBL/GenBank/DDBJ databases">
        <title>Lactibacter flavus gen. nov., sp. nov., a novel bacterium of the family Propionibacteriaceae isolated from raw milk and dairy products.</title>
        <authorList>
            <person name="Huptas C."/>
            <person name="Wenning M."/>
            <person name="Breitenwieser F."/>
            <person name="Doll E."/>
            <person name="Von Neubeck M."/>
            <person name="Busse H.-J."/>
            <person name="Scherer S."/>
        </authorList>
    </citation>
    <scope>NUCLEOTIDE SEQUENCE [LARGE SCALE GENOMIC DNA]</scope>
    <source>
        <strain evidence="4">DSM 22130 / JCM 15804 / WR061</strain>
    </source>
</reference>
<keyword evidence="2" id="KW-1133">Transmembrane helix</keyword>
<accession>A0A4Q9KNR4</accession>
<organism evidence="3 4">
    <name type="scientific">Propioniciclava tarda</name>
    <dbReference type="NCBI Taxonomy" id="433330"/>
    <lineage>
        <taxon>Bacteria</taxon>
        <taxon>Bacillati</taxon>
        <taxon>Actinomycetota</taxon>
        <taxon>Actinomycetes</taxon>
        <taxon>Propionibacteriales</taxon>
        <taxon>Propionibacteriaceae</taxon>
        <taxon>Propioniciclava</taxon>
    </lineage>
</organism>
<keyword evidence="2" id="KW-0472">Membrane</keyword>
<keyword evidence="2" id="KW-0812">Transmembrane</keyword>
<dbReference type="RefSeq" id="WP_131170659.1">
    <property type="nucleotide sequence ID" value="NZ_FXTL01000001.1"/>
</dbReference>
<evidence type="ECO:0000313" key="4">
    <source>
        <dbReference type="Proteomes" id="UP000291933"/>
    </source>
</evidence>
<evidence type="ECO:0000256" key="2">
    <source>
        <dbReference type="SAM" id="Phobius"/>
    </source>
</evidence>
<comment type="caution">
    <text evidence="3">The sequence shown here is derived from an EMBL/GenBank/DDBJ whole genome shotgun (WGS) entry which is preliminary data.</text>
</comment>
<sequence length="332" mass="33493">MSDPFRPDAVGPDPQGSGGDAAGELADFGLEADAFRTALAGHATDVGFRELDPSALRMLAEVRAKQRGTAAADDLSLLTVAPVSNAFVEGISDAPLGSIAAPAVVAPVEPSDVLAGEGRAAVTPLRGRRRPVLAWLAAAAAVLVAVPLGAVVILPMFRAGSAMPVSSMAAAGGGEPASARQSAAGAAAGATPAANETDSTDQNQSSPASTTAAASATRTVKLGGVSVDVPATWTTGTALGSDWCAYSTWPKEPFVGAESMARPTASVKCSGSIPGDRQVEHLEWAPATGLKAGSVTRNGWVYTTRIVAKVALTYVHRPGVDAGRILDTAKHH</sequence>
<dbReference type="Proteomes" id="UP000291933">
    <property type="component" value="Unassembled WGS sequence"/>
</dbReference>